<dbReference type="EMBL" id="QGKX02000088">
    <property type="protein sequence ID" value="KAF3587429.1"/>
    <property type="molecule type" value="Genomic_DNA"/>
</dbReference>
<dbReference type="GO" id="GO:0016301">
    <property type="term" value="F:kinase activity"/>
    <property type="evidence" value="ECO:0007669"/>
    <property type="project" value="UniProtKB-KW"/>
</dbReference>
<proteinExistence type="predicted"/>
<dbReference type="GO" id="GO:0005524">
    <property type="term" value="F:ATP binding"/>
    <property type="evidence" value="ECO:0007669"/>
    <property type="project" value="UniProtKB-UniRule"/>
</dbReference>
<feature type="region of interest" description="Disordered" evidence="7">
    <location>
        <begin position="130"/>
        <end position="159"/>
    </location>
</feature>
<keyword evidence="5 6" id="KW-0067">ATP-binding</keyword>
<sequence>MHKTVVRCILSRSHHLLIQFSTNSSLNRSLLDTVSTCSRYLTSRFISTPPPDEMYGFDEPFSPNEPREVAARGGGGGSFDFDFDFDFACRCSDQCISSLTHRDLYLQEETMRMCKWMCCTCQIQDSHEEEHLKSSHQHHHSDANHKNPKPPALAKPEVRKEPLPIEVPALSLDEVKEKTDNFGSKSLIGEGSYGRVALCVQYEAEFRPNMSIVVKALQPLLKPPPPAAAPSS</sequence>
<dbReference type="Proteomes" id="UP000712600">
    <property type="component" value="Unassembled WGS sequence"/>
</dbReference>
<evidence type="ECO:0000256" key="1">
    <source>
        <dbReference type="ARBA" id="ARBA00022553"/>
    </source>
</evidence>
<evidence type="ECO:0000256" key="4">
    <source>
        <dbReference type="ARBA" id="ARBA00022777"/>
    </source>
</evidence>
<organism evidence="8 9">
    <name type="scientific">Brassica cretica</name>
    <name type="common">Mustard</name>
    <dbReference type="NCBI Taxonomy" id="69181"/>
    <lineage>
        <taxon>Eukaryota</taxon>
        <taxon>Viridiplantae</taxon>
        <taxon>Streptophyta</taxon>
        <taxon>Embryophyta</taxon>
        <taxon>Tracheophyta</taxon>
        <taxon>Spermatophyta</taxon>
        <taxon>Magnoliopsida</taxon>
        <taxon>eudicotyledons</taxon>
        <taxon>Gunneridae</taxon>
        <taxon>Pentapetalae</taxon>
        <taxon>rosids</taxon>
        <taxon>malvids</taxon>
        <taxon>Brassicales</taxon>
        <taxon>Brassicaceae</taxon>
        <taxon>Brassiceae</taxon>
        <taxon>Brassica</taxon>
    </lineage>
</organism>
<gene>
    <name evidence="8" type="ORF">F2Q69_00026001</name>
</gene>
<dbReference type="PANTHER" id="PTHR47983">
    <property type="entry name" value="PTO-INTERACTING PROTEIN 1-LIKE"/>
    <property type="match status" value="1"/>
</dbReference>
<protein>
    <recommendedName>
        <fullName evidence="10">Protein kinase domain-containing protein</fullName>
    </recommendedName>
</protein>
<evidence type="ECO:0000256" key="5">
    <source>
        <dbReference type="ARBA" id="ARBA00022840"/>
    </source>
</evidence>
<evidence type="ECO:0000256" key="6">
    <source>
        <dbReference type="PROSITE-ProRule" id="PRU10141"/>
    </source>
</evidence>
<name>A0A8S9S5X4_BRACR</name>
<evidence type="ECO:0008006" key="10">
    <source>
        <dbReference type="Google" id="ProtNLM"/>
    </source>
</evidence>
<keyword evidence="2" id="KW-0808">Transferase</keyword>
<comment type="caution">
    <text evidence="8">The sequence shown here is derived from an EMBL/GenBank/DDBJ whole genome shotgun (WGS) entry which is preliminary data.</text>
</comment>
<evidence type="ECO:0000256" key="3">
    <source>
        <dbReference type="ARBA" id="ARBA00022741"/>
    </source>
</evidence>
<evidence type="ECO:0000313" key="8">
    <source>
        <dbReference type="EMBL" id="KAF3587429.1"/>
    </source>
</evidence>
<feature type="binding site" evidence="6">
    <location>
        <position position="215"/>
    </location>
    <ligand>
        <name>ATP</name>
        <dbReference type="ChEBI" id="CHEBI:30616"/>
    </ligand>
</feature>
<accession>A0A8S9S5X4</accession>
<reference evidence="8" key="1">
    <citation type="submission" date="2019-12" db="EMBL/GenBank/DDBJ databases">
        <title>Genome sequencing and annotation of Brassica cretica.</title>
        <authorList>
            <person name="Studholme D.J."/>
            <person name="Sarris P."/>
        </authorList>
    </citation>
    <scope>NUCLEOTIDE SEQUENCE</scope>
    <source>
        <strain evidence="8">PFS-109/04</strain>
        <tissue evidence="8">Leaf</tissue>
    </source>
</reference>
<evidence type="ECO:0000256" key="7">
    <source>
        <dbReference type="SAM" id="MobiDB-lite"/>
    </source>
</evidence>
<dbReference type="PANTHER" id="PTHR47983:SF11">
    <property type="entry name" value="PROTEIN KINASE DOMAIN-CONTAINING PROTEIN"/>
    <property type="match status" value="1"/>
</dbReference>
<evidence type="ECO:0000256" key="2">
    <source>
        <dbReference type="ARBA" id="ARBA00022679"/>
    </source>
</evidence>
<dbReference type="PROSITE" id="PS00107">
    <property type="entry name" value="PROTEIN_KINASE_ATP"/>
    <property type="match status" value="1"/>
</dbReference>
<evidence type="ECO:0000313" key="9">
    <source>
        <dbReference type="Proteomes" id="UP000712600"/>
    </source>
</evidence>
<keyword evidence="1" id="KW-0597">Phosphoprotein</keyword>
<dbReference type="InterPro" id="IPR052101">
    <property type="entry name" value="Plant_StressResp_Kinase"/>
</dbReference>
<dbReference type="AlphaFoldDB" id="A0A8S9S5X4"/>
<dbReference type="InterPro" id="IPR017441">
    <property type="entry name" value="Protein_kinase_ATP_BS"/>
</dbReference>
<keyword evidence="3 6" id="KW-0547">Nucleotide-binding</keyword>
<keyword evidence="4" id="KW-0418">Kinase</keyword>